<dbReference type="Proteomes" id="UP000015101">
    <property type="component" value="Unassembled WGS sequence"/>
</dbReference>
<gene>
    <name evidence="3" type="primary">20208541</name>
    <name evidence="2" type="ORF">HELRODRAFT_182479</name>
</gene>
<organism evidence="3 4">
    <name type="scientific">Helobdella robusta</name>
    <name type="common">Californian leech</name>
    <dbReference type="NCBI Taxonomy" id="6412"/>
    <lineage>
        <taxon>Eukaryota</taxon>
        <taxon>Metazoa</taxon>
        <taxon>Spiralia</taxon>
        <taxon>Lophotrochozoa</taxon>
        <taxon>Annelida</taxon>
        <taxon>Clitellata</taxon>
        <taxon>Hirudinea</taxon>
        <taxon>Rhynchobdellida</taxon>
        <taxon>Glossiphoniidae</taxon>
        <taxon>Helobdella</taxon>
    </lineage>
</organism>
<feature type="region of interest" description="Disordered" evidence="1">
    <location>
        <begin position="208"/>
        <end position="228"/>
    </location>
</feature>
<name>T1FI92_HELRO</name>
<reference evidence="4" key="1">
    <citation type="submission" date="2012-12" db="EMBL/GenBank/DDBJ databases">
        <authorList>
            <person name="Hellsten U."/>
            <person name="Grimwood J."/>
            <person name="Chapman J.A."/>
            <person name="Shapiro H."/>
            <person name="Aerts A."/>
            <person name="Otillar R.P."/>
            <person name="Terry A.Y."/>
            <person name="Boore J.L."/>
            <person name="Simakov O."/>
            <person name="Marletaz F."/>
            <person name="Cho S.-J."/>
            <person name="Edsinger-Gonzales E."/>
            <person name="Havlak P."/>
            <person name="Kuo D.-H."/>
            <person name="Larsson T."/>
            <person name="Lv J."/>
            <person name="Arendt D."/>
            <person name="Savage R."/>
            <person name="Osoegawa K."/>
            <person name="de Jong P."/>
            <person name="Lindberg D.R."/>
            <person name="Seaver E.C."/>
            <person name="Weisblat D.A."/>
            <person name="Putnam N.H."/>
            <person name="Grigoriev I.V."/>
            <person name="Rokhsar D.S."/>
        </authorList>
    </citation>
    <scope>NUCLEOTIDE SEQUENCE</scope>
</reference>
<dbReference type="eggNOG" id="ENOG502S7BM">
    <property type="taxonomic scope" value="Eukaryota"/>
</dbReference>
<dbReference type="STRING" id="6412.T1FI92"/>
<dbReference type="RefSeq" id="XP_009030987.1">
    <property type="nucleotide sequence ID" value="XM_009032739.1"/>
</dbReference>
<dbReference type="EMBL" id="AMQM01008220">
    <property type="status" value="NOT_ANNOTATED_CDS"/>
    <property type="molecule type" value="Genomic_DNA"/>
</dbReference>
<accession>T1FI92</accession>
<proteinExistence type="predicted"/>
<evidence type="ECO:0000313" key="4">
    <source>
        <dbReference type="Proteomes" id="UP000015101"/>
    </source>
</evidence>
<dbReference type="CTD" id="20208541"/>
<feature type="compositionally biased region" description="Basic and acidic residues" evidence="1">
    <location>
        <begin position="208"/>
        <end position="220"/>
    </location>
</feature>
<reference evidence="3" key="3">
    <citation type="submission" date="2015-06" db="UniProtKB">
        <authorList>
            <consortium name="EnsemblMetazoa"/>
        </authorList>
    </citation>
    <scope>IDENTIFICATION</scope>
</reference>
<dbReference type="HOGENOM" id="CLU_792943_0_0_1"/>
<dbReference type="Gene3D" id="3.60.10.10">
    <property type="entry name" value="Endonuclease/exonuclease/phosphatase"/>
    <property type="match status" value="1"/>
</dbReference>
<keyword evidence="4" id="KW-1185">Reference proteome</keyword>
<dbReference type="EnsemblMetazoa" id="HelroT182479">
    <property type="protein sequence ID" value="HelroP182479"/>
    <property type="gene ID" value="HelroG182479"/>
</dbReference>
<dbReference type="PANTHER" id="PTHR23227">
    <property type="entry name" value="BUCENTAUR RELATED"/>
    <property type="match status" value="1"/>
</dbReference>
<evidence type="ECO:0000313" key="3">
    <source>
        <dbReference type="EnsemblMetazoa" id="HelroP182479"/>
    </source>
</evidence>
<dbReference type="KEGG" id="hro:HELRODRAFT_182479"/>
<evidence type="ECO:0008006" key="5">
    <source>
        <dbReference type="Google" id="ProtNLM"/>
    </source>
</evidence>
<dbReference type="InParanoid" id="T1FI92"/>
<dbReference type="OrthoDB" id="10030815at2759"/>
<sequence>MEGGKILWSGTEREHVYGVGMVIGEKARKALLEYNPVNERMMYARFKGYPRDIDVVVAYAPTMDHSDAEIEAFYDQLEQTLNVLPKKDVKIITGDWNAKIGRNNIGFEEVMGKYGIGNRNNRGERLLEFAKDQKIVLNAEKEYSHAITKANSSPSDSQLVSLGRAVPYCGGNRPEKAVNVLKSSFTDVSSEELWKACIIARAAMSEQERELKPRQQKRESTNPSDCGVQQQKKPMLLLLSNKELELGQAFIPIDQPYSTISTPERAIENGGLPNQDGWYCSTVKERKKKSLSSENGRSTSLTALMIYKSKRRYDLRWRRGCCDVFLAHMLVECCMVWSYVHVGMILYKCK</sequence>
<dbReference type="GeneID" id="20208541"/>
<dbReference type="InterPro" id="IPR027124">
    <property type="entry name" value="Swc5/CFDP1/2"/>
</dbReference>
<dbReference type="AlphaFoldDB" id="T1FI92"/>
<dbReference type="EMBL" id="KB097739">
    <property type="protein sequence ID" value="ESN90896.1"/>
    <property type="molecule type" value="Genomic_DNA"/>
</dbReference>
<reference evidence="2 4" key="2">
    <citation type="journal article" date="2013" name="Nature">
        <title>Insights into bilaterian evolution from three spiralian genomes.</title>
        <authorList>
            <person name="Simakov O."/>
            <person name="Marletaz F."/>
            <person name="Cho S.J."/>
            <person name="Edsinger-Gonzales E."/>
            <person name="Havlak P."/>
            <person name="Hellsten U."/>
            <person name="Kuo D.H."/>
            <person name="Larsson T."/>
            <person name="Lv J."/>
            <person name="Arendt D."/>
            <person name="Savage R."/>
            <person name="Osoegawa K."/>
            <person name="de Jong P."/>
            <person name="Grimwood J."/>
            <person name="Chapman J.A."/>
            <person name="Shapiro H."/>
            <person name="Aerts A."/>
            <person name="Otillar R.P."/>
            <person name="Terry A.Y."/>
            <person name="Boore J.L."/>
            <person name="Grigoriev I.V."/>
            <person name="Lindberg D.R."/>
            <person name="Seaver E.C."/>
            <person name="Weisblat D.A."/>
            <person name="Putnam N.H."/>
            <person name="Rokhsar D.S."/>
        </authorList>
    </citation>
    <scope>NUCLEOTIDE SEQUENCE</scope>
</reference>
<dbReference type="SUPFAM" id="SSF56219">
    <property type="entry name" value="DNase I-like"/>
    <property type="match status" value="1"/>
</dbReference>
<protein>
    <recommendedName>
        <fullName evidence="5">Endonuclease/exonuclease/phosphatase domain-containing protein</fullName>
    </recommendedName>
</protein>
<evidence type="ECO:0000313" key="2">
    <source>
        <dbReference type="EMBL" id="ESN90896.1"/>
    </source>
</evidence>
<dbReference type="InterPro" id="IPR036691">
    <property type="entry name" value="Endo/exonu/phosph_ase_sf"/>
</dbReference>
<dbReference type="PANTHER" id="PTHR23227:SF85">
    <property type="entry name" value="CRANIOFACIAL DEVELOPMENT PROTEIN 2"/>
    <property type="match status" value="1"/>
</dbReference>
<evidence type="ECO:0000256" key="1">
    <source>
        <dbReference type="SAM" id="MobiDB-lite"/>
    </source>
</evidence>